<keyword evidence="3" id="KW-0418">Kinase</keyword>
<evidence type="ECO:0000256" key="1">
    <source>
        <dbReference type="SAM" id="Phobius"/>
    </source>
</evidence>
<dbReference type="InterPro" id="IPR010559">
    <property type="entry name" value="Sig_transdc_His_kin_internal"/>
</dbReference>
<feature type="transmembrane region" description="Helical" evidence="1">
    <location>
        <begin position="116"/>
        <end position="133"/>
    </location>
</feature>
<evidence type="ECO:0000313" key="3">
    <source>
        <dbReference type="EMBL" id="AEE48040.1"/>
    </source>
</evidence>
<dbReference type="OrthoDB" id="9792992at2"/>
<dbReference type="GO" id="GO:0000155">
    <property type="term" value="F:phosphorelay sensor kinase activity"/>
    <property type="evidence" value="ECO:0007669"/>
    <property type="project" value="InterPro"/>
</dbReference>
<dbReference type="eggNOG" id="COG2972">
    <property type="taxonomic scope" value="Bacteria"/>
</dbReference>
<keyword evidence="3" id="KW-0808">Transferase</keyword>
<reference evidence="3 4" key="1">
    <citation type="journal article" date="2011" name="Stand. Genomic Sci.">
        <title>Complete genome sequence of Haliscomenobacter hydrossis type strain (O).</title>
        <authorList>
            <consortium name="US DOE Joint Genome Institute (JGI-PGF)"/>
            <person name="Daligault H."/>
            <person name="Lapidus A."/>
            <person name="Zeytun A."/>
            <person name="Nolan M."/>
            <person name="Lucas S."/>
            <person name="Del Rio T.G."/>
            <person name="Tice H."/>
            <person name="Cheng J.F."/>
            <person name="Tapia R."/>
            <person name="Han C."/>
            <person name="Goodwin L."/>
            <person name="Pitluck S."/>
            <person name="Liolios K."/>
            <person name="Pagani I."/>
            <person name="Ivanova N."/>
            <person name="Huntemann M."/>
            <person name="Mavromatis K."/>
            <person name="Mikhailova N."/>
            <person name="Pati A."/>
            <person name="Chen A."/>
            <person name="Palaniappan K."/>
            <person name="Land M."/>
            <person name="Hauser L."/>
            <person name="Brambilla E.M."/>
            <person name="Rohde M."/>
            <person name="Verbarg S."/>
            <person name="Goker M."/>
            <person name="Bristow J."/>
            <person name="Eisen J.A."/>
            <person name="Markowitz V."/>
            <person name="Hugenholtz P."/>
            <person name="Kyrpides N.C."/>
            <person name="Klenk H.P."/>
            <person name="Woyke T."/>
        </authorList>
    </citation>
    <scope>NUCLEOTIDE SEQUENCE [LARGE SCALE GENOMIC DNA]</scope>
    <source>
        <strain evidence="4">ATCC 27775 / DSM 1100 / LMG 10767 / O</strain>
    </source>
</reference>
<proteinExistence type="predicted"/>
<dbReference type="HOGENOM" id="CLU_020473_1_0_10"/>
<keyword evidence="1" id="KW-0472">Membrane</keyword>
<keyword evidence="1" id="KW-1133">Transmembrane helix</keyword>
<dbReference type="STRING" id="760192.Halhy_0127"/>
<dbReference type="KEGG" id="hhy:Halhy_0127"/>
<reference key="2">
    <citation type="submission" date="2011-04" db="EMBL/GenBank/DDBJ databases">
        <title>Complete sequence of chromosome of Haliscomenobacter hydrossis DSM 1100.</title>
        <authorList>
            <consortium name="US DOE Joint Genome Institute (JGI-PGF)"/>
            <person name="Lucas S."/>
            <person name="Han J."/>
            <person name="Lapidus A."/>
            <person name="Bruce D."/>
            <person name="Goodwin L."/>
            <person name="Pitluck S."/>
            <person name="Peters L."/>
            <person name="Kyrpides N."/>
            <person name="Mavromatis K."/>
            <person name="Ivanova N."/>
            <person name="Ovchinnikova G."/>
            <person name="Pagani I."/>
            <person name="Daligault H."/>
            <person name="Detter J.C."/>
            <person name="Han C."/>
            <person name="Land M."/>
            <person name="Hauser L."/>
            <person name="Markowitz V."/>
            <person name="Cheng J.-F."/>
            <person name="Hugenholtz P."/>
            <person name="Woyke T."/>
            <person name="Wu D."/>
            <person name="Verbarg S."/>
            <person name="Frueling A."/>
            <person name="Brambilla E."/>
            <person name="Klenk H.-P."/>
            <person name="Eisen J.A."/>
        </authorList>
    </citation>
    <scope>NUCLEOTIDE SEQUENCE</scope>
    <source>
        <strain>DSM 1100</strain>
    </source>
</reference>
<gene>
    <name evidence="3" type="ordered locus">Halhy_0127</name>
</gene>
<feature type="transmembrane region" description="Helical" evidence="1">
    <location>
        <begin position="85"/>
        <end position="104"/>
    </location>
</feature>
<protein>
    <submittedName>
        <fullName evidence="3">Signal transduction histidine kinase</fullName>
    </submittedName>
</protein>
<dbReference type="RefSeq" id="WP_013762604.1">
    <property type="nucleotide sequence ID" value="NC_015510.1"/>
</dbReference>
<dbReference type="PANTHER" id="PTHR34220">
    <property type="entry name" value="SENSOR HISTIDINE KINASE YPDA"/>
    <property type="match status" value="1"/>
</dbReference>
<dbReference type="PANTHER" id="PTHR34220:SF7">
    <property type="entry name" value="SENSOR HISTIDINE KINASE YPDA"/>
    <property type="match status" value="1"/>
</dbReference>
<sequence length="349" mass="40517">MKEYCKIALGLFSALFITLVLGYLSWRFLQVFIAEFDQDSVAIYRLMRYLLGVLIELFLVWGIAHLNFRLVFLKFFSHNASSIRGLYWVWIALLALLWFALLEWRTFYEPNYADENVLLTFLLTAFVIGYAYSADYFRTRRLQLTLLKEKKEAELNVLKAQIKPHFLFNTLNIIYNSAQKHDDEETAQLILELSQLLRFSIQEATQAYTSLQSEVSFLERYIHFQRLRLPQKSNVDIQIKLEGAFNEGQIAPLLLIPFVENAFQYGVSMNEPCFIHVDLMVQNKLLSLHVRNSISPNASAKSGLGTGIHNTRERLALLYPQRHSLHIQADEKVFQVELTLDLSPENPTP</sequence>
<feature type="transmembrane region" description="Helical" evidence="1">
    <location>
        <begin position="7"/>
        <end position="26"/>
    </location>
</feature>
<organism evidence="3 4">
    <name type="scientific">Haliscomenobacter hydrossis (strain ATCC 27775 / DSM 1100 / LMG 10767 / O)</name>
    <dbReference type="NCBI Taxonomy" id="760192"/>
    <lineage>
        <taxon>Bacteria</taxon>
        <taxon>Pseudomonadati</taxon>
        <taxon>Bacteroidota</taxon>
        <taxon>Saprospiria</taxon>
        <taxon>Saprospirales</taxon>
        <taxon>Haliscomenobacteraceae</taxon>
        <taxon>Haliscomenobacter</taxon>
    </lineage>
</organism>
<name>F4KSS6_HALH1</name>
<feature type="domain" description="Signal transduction histidine kinase internal region" evidence="2">
    <location>
        <begin position="153"/>
        <end position="232"/>
    </location>
</feature>
<dbReference type="Proteomes" id="UP000008461">
    <property type="component" value="Chromosome"/>
</dbReference>
<dbReference type="Pfam" id="PF06580">
    <property type="entry name" value="His_kinase"/>
    <property type="match status" value="1"/>
</dbReference>
<feature type="transmembrane region" description="Helical" evidence="1">
    <location>
        <begin position="46"/>
        <end position="64"/>
    </location>
</feature>
<keyword evidence="4" id="KW-1185">Reference proteome</keyword>
<keyword evidence="1" id="KW-0812">Transmembrane</keyword>
<dbReference type="InterPro" id="IPR050640">
    <property type="entry name" value="Bact_2-comp_sensor_kinase"/>
</dbReference>
<dbReference type="GO" id="GO:0016020">
    <property type="term" value="C:membrane"/>
    <property type="evidence" value="ECO:0007669"/>
    <property type="project" value="InterPro"/>
</dbReference>
<evidence type="ECO:0000259" key="2">
    <source>
        <dbReference type="Pfam" id="PF06580"/>
    </source>
</evidence>
<dbReference type="AlphaFoldDB" id="F4KSS6"/>
<evidence type="ECO:0000313" key="4">
    <source>
        <dbReference type="Proteomes" id="UP000008461"/>
    </source>
</evidence>
<accession>F4KSS6</accession>
<dbReference type="EMBL" id="CP002691">
    <property type="protein sequence ID" value="AEE48040.1"/>
    <property type="molecule type" value="Genomic_DNA"/>
</dbReference>